<dbReference type="EMBL" id="SDAM02029799">
    <property type="protein sequence ID" value="KAH6754768.1"/>
    <property type="molecule type" value="Genomic_DNA"/>
</dbReference>
<organism evidence="1 2">
    <name type="scientific">Perilla frutescens var. hirtella</name>
    <name type="common">Perilla citriodora</name>
    <name type="synonym">Perilla setoyensis</name>
    <dbReference type="NCBI Taxonomy" id="608512"/>
    <lineage>
        <taxon>Eukaryota</taxon>
        <taxon>Viridiplantae</taxon>
        <taxon>Streptophyta</taxon>
        <taxon>Embryophyta</taxon>
        <taxon>Tracheophyta</taxon>
        <taxon>Spermatophyta</taxon>
        <taxon>Magnoliopsida</taxon>
        <taxon>eudicotyledons</taxon>
        <taxon>Gunneridae</taxon>
        <taxon>Pentapetalae</taxon>
        <taxon>asterids</taxon>
        <taxon>lamiids</taxon>
        <taxon>Lamiales</taxon>
        <taxon>Lamiaceae</taxon>
        <taxon>Nepetoideae</taxon>
        <taxon>Elsholtzieae</taxon>
        <taxon>Perilla</taxon>
    </lineage>
</organism>
<name>A0AAD4ILM3_PERFH</name>
<feature type="non-terminal residue" evidence="1">
    <location>
        <position position="78"/>
    </location>
</feature>
<protein>
    <submittedName>
        <fullName evidence="1">Uncharacterized protein</fullName>
    </submittedName>
</protein>
<comment type="caution">
    <text evidence="1">The sequence shown here is derived from an EMBL/GenBank/DDBJ whole genome shotgun (WGS) entry which is preliminary data.</text>
</comment>
<evidence type="ECO:0000313" key="1">
    <source>
        <dbReference type="EMBL" id="KAH6754768.1"/>
    </source>
</evidence>
<sequence length="78" mass="8832">DEAALDTLYTPSVMQESGAPHLDDKDQLSGTCIFGTESRKTKNGNLFGELLLLKESCSSFHSQDYIEKMEEFQFYVDM</sequence>
<proteinExistence type="predicted"/>
<keyword evidence="2" id="KW-1185">Reference proteome</keyword>
<evidence type="ECO:0000313" key="2">
    <source>
        <dbReference type="Proteomes" id="UP001190926"/>
    </source>
</evidence>
<reference evidence="1 2" key="1">
    <citation type="journal article" date="2021" name="Nat. Commun.">
        <title>Incipient diploidization of the medicinal plant Perilla within 10,000 years.</title>
        <authorList>
            <person name="Zhang Y."/>
            <person name="Shen Q."/>
            <person name="Leng L."/>
            <person name="Zhang D."/>
            <person name="Chen S."/>
            <person name="Shi Y."/>
            <person name="Ning Z."/>
            <person name="Chen S."/>
        </authorList>
    </citation>
    <scope>NUCLEOTIDE SEQUENCE [LARGE SCALE GENOMIC DNA]</scope>
    <source>
        <strain evidence="2">cv. PC099</strain>
    </source>
</reference>
<dbReference type="Proteomes" id="UP001190926">
    <property type="component" value="Unassembled WGS sequence"/>
</dbReference>
<dbReference type="AlphaFoldDB" id="A0AAD4ILM3"/>
<feature type="non-terminal residue" evidence="1">
    <location>
        <position position="1"/>
    </location>
</feature>
<accession>A0AAD4ILM3</accession>
<gene>
    <name evidence="1" type="ORF">C2S53_020359</name>
</gene>